<proteinExistence type="predicted"/>
<accession>A0A0G1W1Y1</accession>
<organism evidence="1 2">
    <name type="scientific">Candidatus Gottesmanbacteria bacterium GW2011_GWB1_49_7</name>
    <dbReference type="NCBI Taxonomy" id="1618448"/>
    <lineage>
        <taxon>Bacteria</taxon>
        <taxon>Candidatus Gottesmaniibacteriota</taxon>
    </lineage>
</organism>
<reference evidence="1 2" key="1">
    <citation type="journal article" date="2015" name="Nature">
        <title>rRNA introns, odd ribosomes, and small enigmatic genomes across a large radiation of phyla.</title>
        <authorList>
            <person name="Brown C.T."/>
            <person name="Hug L.A."/>
            <person name="Thomas B.C."/>
            <person name="Sharon I."/>
            <person name="Castelle C.J."/>
            <person name="Singh A."/>
            <person name="Wilkins M.J."/>
            <person name="Williams K.H."/>
            <person name="Banfield J.F."/>
        </authorList>
    </citation>
    <scope>NUCLEOTIDE SEQUENCE [LARGE SCALE GENOMIC DNA]</scope>
</reference>
<sequence>MTWKDEHGKKYGVLIEIISTMVCDHCQKEQEWNNENRDYERPSEETILICKGIDGWANIGIHRYGTDPKEPCMIDCDAETFHLCPDCVKKLGLVPKSEGRS</sequence>
<gene>
    <name evidence="1" type="ORF">UY48_C0011G0037</name>
</gene>
<dbReference type="AlphaFoldDB" id="A0A0G1W1Y1"/>
<comment type="caution">
    <text evidence="1">The sequence shown here is derived from an EMBL/GenBank/DDBJ whole genome shotgun (WGS) entry which is preliminary data.</text>
</comment>
<name>A0A0G1W1Y1_9BACT</name>
<dbReference type="Proteomes" id="UP000034588">
    <property type="component" value="Unassembled WGS sequence"/>
</dbReference>
<evidence type="ECO:0000313" key="2">
    <source>
        <dbReference type="Proteomes" id="UP000034588"/>
    </source>
</evidence>
<dbReference type="EMBL" id="LCQD01000011">
    <property type="protein sequence ID" value="KKW12590.1"/>
    <property type="molecule type" value="Genomic_DNA"/>
</dbReference>
<protein>
    <submittedName>
        <fullName evidence="1">Uncharacterized protein</fullName>
    </submittedName>
</protein>
<evidence type="ECO:0000313" key="1">
    <source>
        <dbReference type="EMBL" id="KKW12590.1"/>
    </source>
</evidence>